<keyword evidence="2" id="KW-1185">Reference proteome</keyword>
<proteinExistence type="predicted"/>
<evidence type="ECO:0000313" key="2">
    <source>
        <dbReference type="Proteomes" id="UP000499080"/>
    </source>
</evidence>
<dbReference type="OrthoDB" id="10515478at2759"/>
<gene>
    <name evidence="1" type="ORF">AVEN_112833_1</name>
</gene>
<name>A0A4Y2NIP2_ARAVE</name>
<comment type="caution">
    <text evidence="1">The sequence shown here is derived from an EMBL/GenBank/DDBJ whole genome shotgun (WGS) entry which is preliminary data.</text>
</comment>
<dbReference type="EMBL" id="BGPR01009239">
    <property type="protein sequence ID" value="GBN38782.1"/>
    <property type="molecule type" value="Genomic_DNA"/>
</dbReference>
<reference evidence="1 2" key="1">
    <citation type="journal article" date="2019" name="Sci. Rep.">
        <title>Orb-weaving spider Araneus ventricosus genome elucidates the spidroin gene catalogue.</title>
        <authorList>
            <person name="Kono N."/>
            <person name="Nakamura H."/>
            <person name="Ohtoshi R."/>
            <person name="Moran D.A.P."/>
            <person name="Shinohara A."/>
            <person name="Yoshida Y."/>
            <person name="Fujiwara M."/>
            <person name="Mori M."/>
            <person name="Tomita M."/>
            <person name="Arakawa K."/>
        </authorList>
    </citation>
    <scope>NUCLEOTIDE SEQUENCE [LARGE SCALE GENOMIC DNA]</scope>
</reference>
<dbReference type="AlphaFoldDB" id="A0A4Y2NIP2"/>
<evidence type="ECO:0000313" key="1">
    <source>
        <dbReference type="EMBL" id="GBN38782.1"/>
    </source>
</evidence>
<accession>A0A4Y2NIP2</accession>
<sequence length="103" mass="12039">MSPVEKNADRESGKGSFITGSGVYGLTESQVPLTFRQQGLHGMQQVYDDATSRERLFKWQGRFRSVRTSLEDDKRFIEEVQQESQKMLGKVDFQDTFQKWQER</sequence>
<protein>
    <submittedName>
        <fullName evidence="1">Uncharacterized protein</fullName>
    </submittedName>
</protein>
<dbReference type="Proteomes" id="UP000499080">
    <property type="component" value="Unassembled WGS sequence"/>
</dbReference>
<organism evidence="1 2">
    <name type="scientific">Araneus ventricosus</name>
    <name type="common">Orbweaver spider</name>
    <name type="synonym">Epeira ventricosa</name>
    <dbReference type="NCBI Taxonomy" id="182803"/>
    <lineage>
        <taxon>Eukaryota</taxon>
        <taxon>Metazoa</taxon>
        <taxon>Ecdysozoa</taxon>
        <taxon>Arthropoda</taxon>
        <taxon>Chelicerata</taxon>
        <taxon>Arachnida</taxon>
        <taxon>Araneae</taxon>
        <taxon>Araneomorphae</taxon>
        <taxon>Entelegynae</taxon>
        <taxon>Araneoidea</taxon>
        <taxon>Araneidae</taxon>
        <taxon>Araneus</taxon>
    </lineage>
</organism>